<organism evidence="11">
    <name type="scientific">Sus scrofa</name>
    <name type="common">Pig</name>
    <dbReference type="NCBI Taxonomy" id="9823"/>
    <lineage>
        <taxon>Eukaryota</taxon>
        <taxon>Metazoa</taxon>
        <taxon>Chordata</taxon>
        <taxon>Craniata</taxon>
        <taxon>Vertebrata</taxon>
        <taxon>Euteleostomi</taxon>
        <taxon>Mammalia</taxon>
        <taxon>Eutheria</taxon>
        <taxon>Laurasiatheria</taxon>
        <taxon>Artiodactyla</taxon>
        <taxon>Suina</taxon>
        <taxon>Suidae</taxon>
        <taxon>Sus</taxon>
    </lineage>
</organism>
<feature type="domain" description="Reelin" evidence="10">
    <location>
        <begin position="43"/>
        <end position="134"/>
    </location>
</feature>
<protein>
    <recommendedName>
        <fullName evidence="2">Placenta-expressed transcript 1 protein</fullName>
    </recommendedName>
</protein>
<keyword evidence="7" id="KW-0325">Glycoprotein</keyword>
<evidence type="ECO:0000256" key="3">
    <source>
        <dbReference type="ARBA" id="ARBA00022475"/>
    </source>
</evidence>
<dbReference type="InterPro" id="IPR002861">
    <property type="entry name" value="Reeler_dom"/>
</dbReference>
<comment type="subcellular location">
    <subcellularLocation>
        <location evidence="1">Apical cell membrane</location>
    </subcellularLocation>
</comment>
<dbReference type="GO" id="GO:0016324">
    <property type="term" value="C:apical plasma membrane"/>
    <property type="evidence" value="ECO:0007669"/>
    <property type="project" value="UniProtKB-SubCell"/>
</dbReference>
<evidence type="ECO:0000256" key="2">
    <source>
        <dbReference type="ARBA" id="ARBA00014036"/>
    </source>
</evidence>
<evidence type="ECO:0000256" key="5">
    <source>
        <dbReference type="ARBA" id="ARBA00022782"/>
    </source>
</evidence>
<keyword evidence="5" id="KW-0221">Differentiation</keyword>
<accession>A0A480EFS7</accession>
<evidence type="ECO:0000256" key="4">
    <source>
        <dbReference type="ARBA" id="ARBA00022729"/>
    </source>
</evidence>
<sequence length="210" mass="23215">MAVLGSPLLPLRLFLCFGLLFFSASCTDHPDQCMIFNKVTSIHNSRIQVNPKVYESNTVYTVSVPVNNTISSVVMKAVDMHHSVIGFWQKADMNCTSSALYHVKSPHEPVLEAKWLSPASTNINTVELQVFVVDFHKEATASVLKLEKSGTSPALITKLITTKSNTVTTTKPTVITTHTTHKNSANRVFRSPVRDAIQILLAFLTSKLLF</sequence>
<dbReference type="AlphaFoldDB" id="A0A480EFS7"/>
<evidence type="ECO:0000256" key="7">
    <source>
        <dbReference type="ARBA" id="ARBA00023180"/>
    </source>
</evidence>
<dbReference type="EMBL" id="DQIR01131548">
    <property type="protein sequence ID" value="HDA87024.1"/>
    <property type="molecule type" value="Transcribed_RNA"/>
</dbReference>
<name>A0A480EFS7_PIG</name>
<keyword evidence="6" id="KW-0472">Membrane</keyword>
<comment type="function">
    <text evidence="8">Modulates leading keratinocyte migration and cellular adhesion to matrix proteins during a wound-healing response and promotes wound repair. May play a role during trichilemmal differentiation of the hair follicle.</text>
</comment>
<keyword evidence="3" id="KW-1003">Cell membrane</keyword>
<dbReference type="PANTHER" id="PTHR22527">
    <property type="entry name" value="PLACENTA-EXPRESSED TRANSCRIPT 1 PROTEIN"/>
    <property type="match status" value="1"/>
</dbReference>
<reference evidence="11" key="1">
    <citation type="journal article" date="2019" name="PeerJ">
        <title>Genes of the pig, Sus scrofa, reconstructed with EvidentialGene.</title>
        <authorList>
            <person name="Gilbert D.G."/>
        </authorList>
    </citation>
    <scope>NUCLEOTIDE SEQUENCE</scope>
</reference>
<accession>A0A8D0Y031</accession>
<evidence type="ECO:0000313" key="11">
    <source>
        <dbReference type="EMBL" id="HCZ86937.1"/>
    </source>
</evidence>
<feature type="signal peptide" evidence="9">
    <location>
        <begin position="1"/>
        <end position="26"/>
    </location>
</feature>
<proteinExistence type="predicted"/>
<evidence type="ECO:0000256" key="1">
    <source>
        <dbReference type="ARBA" id="ARBA00004221"/>
    </source>
</evidence>
<dbReference type="PANTHER" id="PTHR22527:SF2">
    <property type="entry name" value="PLACENTA-EXPRESSED TRANSCRIPT 1 PROTEIN"/>
    <property type="match status" value="1"/>
</dbReference>
<evidence type="ECO:0000256" key="8">
    <source>
        <dbReference type="ARBA" id="ARBA00024756"/>
    </source>
</evidence>
<dbReference type="InterPro" id="IPR026184">
    <property type="entry name" value="PLET1"/>
</dbReference>
<dbReference type="EMBL" id="DQIR01031462">
    <property type="protein sequence ID" value="HCZ86937.1"/>
    <property type="molecule type" value="Transcribed_RNA"/>
</dbReference>
<evidence type="ECO:0000259" key="10">
    <source>
        <dbReference type="Pfam" id="PF02014"/>
    </source>
</evidence>
<feature type="chain" id="PRO_5044604837" description="Placenta-expressed transcript 1 protein" evidence="9">
    <location>
        <begin position="27"/>
        <end position="210"/>
    </location>
</feature>
<keyword evidence="4 9" id="KW-0732">Signal</keyword>
<evidence type="ECO:0000256" key="6">
    <source>
        <dbReference type="ARBA" id="ARBA00023136"/>
    </source>
</evidence>
<evidence type="ECO:0000256" key="9">
    <source>
        <dbReference type="SAM" id="SignalP"/>
    </source>
</evidence>
<dbReference type="GO" id="GO:0030154">
    <property type="term" value="P:cell differentiation"/>
    <property type="evidence" value="ECO:0007669"/>
    <property type="project" value="UniProtKB-KW"/>
</dbReference>
<dbReference type="Pfam" id="PF02014">
    <property type="entry name" value="Reeler"/>
    <property type="match status" value="1"/>
</dbReference>